<comment type="caution">
    <text evidence="1">The sequence shown here is derived from an EMBL/GenBank/DDBJ whole genome shotgun (WGS) entry which is preliminary data.</text>
</comment>
<organism evidence="1 2">
    <name type="scientific">Paenibacillus gyeongsangnamensis</name>
    <dbReference type="NCBI Taxonomy" id="3388067"/>
    <lineage>
        <taxon>Bacteria</taxon>
        <taxon>Bacillati</taxon>
        <taxon>Bacillota</taxon>
        <taxon>Bacilli</taxon>
        <taxon>Bacillales</taxon>
        <taxon>Paenibacillaceae</taxon>
        <taxon>Paenibacillus</taxon>
    </lineage>
</organism>
<proteinExistence type="predicted"/>
<protein>
    <submittedName>
        <fullName evidence="1">Uncharacterized protein</fullName>
    </submittedName>
</protein>
<name>A0ABT4Q2L8_9BACL</name>
<sequence length="46" mass="5137">MIAHKGKAKAIPFNKPRMPFLPFRDCRNTSQYFQGAGSLIAEGGRK</sequence>
<accession>A0ABT4Q2L8</accession>
<keyword evidence="2" id="KW-1185">Reference proteome</keyword>
<dbReference type="Proteomes" id="UP001527882">
    <property type="component" value="Unassembled WGS sequence"/>
</dbReference>
<dbReference type="EMBL" id="JAQAGZ010000001">
    <property type="protein sequence ID" value="MCZ8511129.1"/>
    <property type="molecule type" value="Genomic_DNA"/>
</dbReference>
<dbReference type="RefSeq" id="WP_269879494.1">
    <property type="nucleotide sequence ID" value="NZ_JAQAGZ010000001.1"/>
</dbReference>
<reference evidence="1 2" key="1">
    <citation type="submission" date="2022-12" db="EMBL/GenBank/DDBJ databases">
        <title>Draft genome sequence of Paenibacillus sp. dW9.</title>
        <authorList>
            <person name="Choi E.-W."/>
            <person name="Kim D.-U."/>
        </authorList>
    </citation>
    <scope>NUCLEOTIDE SEQUENCE [LARGE SCALE GENOMIC DNA]</scope>
    <source>
        <strain evidence="2">dW9</strain>
    </source>
</reference>
<gene>
    <name evidence="1" type="ORF">O9H85_01485</name>
</gene>
<evidence type="ECO:0000313" key="1">
    <source>
        <dbReference type="EMBL" id="MCZ8511129.1"/>
    </source>
</evidence>
<evidence type="ECO:0000313" key="2">
    <source>
        <dbReference type="Proteomes" id="UP001527882"/>
    </source>
</evidence>